<dbReference type="PROSITE" id="PS51935">
    <property type="entry name" value="NLPC_P60"/>
    <property type="match status" value="1"/>
</dbReference>
<evidence type="ECO:0000259" key="5">
    <source>
        <dbReference type="PROSITE" id="PS51935"/>
    </source>
</evidence>
<evidence type="ECO:0000313" key="6">
    <source>
        <dbReference type="EMBL" id="SVC68761.1"/>
    </source>
</evidence>
<dbReference type="InterPro" id="IPR051202">
    <property type="entry name" value="Peptidase_C40"/>
</dbReference>
<dbReference type="GO" id="GO:0006508">
    <property type="term" value="P:proteolysis"/>
    <property type="evidence" value="ECO:0007669"/>
    <property type="project" value="UniProtKB-KW"/>
</dbReference>
<accession>A0A382PA59</accession>
<name>A0A382PA59_9ZZZZ</name>
<keyword evidence="2" id="KW-0645">Protease</keyword>
<dbReference type="InterPro" id="IPR000064">
    <property type="entry name" value="NLP_P60_dom"/>
</dbReference>
<dbReference type="InterPro" id="IPR041382">
    <property type="entry name" value="SH3_16"/>
</dbReference>
<sequence>VKNSFFCKNSSVYLYERPYHKSKISSQILYGEKFKILLKNKNWLKIKTSFDNYIGYVKKINYVNEFKPTHKIKKIFATIYKKPNRNSKIKKKLSFCSFIDVKKKEKNFYKFDNYWIKKKDVAPINKTENIFSKIKIFNGVKYKWGGISFKGIDCSALIQIFYKYNNKFCPRDTKDQIKFFKKVRNNKFFKKNDLIFWKGHVAVCINSKSLIHAYGPKKKVIIMNIKKTINEIKQNANLNVIGKMK</sequence>
<keyword evidence="3" id="KW-0378">Hydrolase</keyword>
<keyword evidence="4" id="KW-0788">Thiol protease</keyword>
<feature type="non-terminal residue" evidence="6">
    <location>
        <position position="1"/>
    </location>
</feature>
<dbReference type="Pfam" id="PF00877">
    <property type="entry name" value="NLPC_P60"/>
    <property type="match status" value="1"/>
</dbReference>
<dbReference type="EMBL" id="UINC01105088">
    <property type="protein sequence ID" value="SVC68761.1"/>
    <property type="molecule type" value="Genomic_DNA"/>
</dbReference>
<reference evidence="6" key="1">
    <citation type="submission" date="2018-05" db="EMBL/GenBank/DDBJ databases">
        <authorList>
            <person name="Lanie J.A."/>
            <person name="Ng W.-L."/>
            <person name="Kazmierczak K.M."/>
            <person name="Andrzejewski T.M."/>
            <person name="Davidsen T.M."/>
            <person name="Wayne K.J."/>
            <person name="Tettelin H."/>
            <person name="Glass J.I."/>
            <person name="Rusch D."/>
            <person name="Podicherti R."/>
            <person name="Tsui H.-C.T."/>
            <person name="Winkler M.E."/>
        </authorList>
    </citation>
    <scope>NUCLEOTIDE SEQUENCE</scope>
</reference>
<feature type="domain" description="NlpC/P60" evidence="5">
    <location>
        <begin position="124"/>
        <end position="245"/>
    </location>
</feature>
<dbReference type="Pfam" id="PF18348">
    <property type="entry name" value="SH3_16"/>
    <property type="match status" value="1"/>
</dbReference>
<dbReference type="PANTHER" id="PTHR47053">
    <property type="entry name" value="MUREIN DD-ENDOPEPTIDASE MEPH-RELATED"/>
    <property type="match status" value="1"/>
</dbReference>
<evidence type="ECO:0000256" key="2">
    <source>
        <dbReference type="ARBA" id="ARBA00022670"/>
    </source>
</evidence>
<dbReference type="Gene3D" id="2.30.30.40">
    <property type="entry name" value="SH3 Domains"/>
    <property type="match status" value="1"/>
</dbReference>
<evidence type="ECO:0000256" key="1">
    <source>
        <dbReference type="ARBA" id="ARBA00007074"/>
    </source>
</evidence>
<dbReference type="PANTHER" id="PTHR47053:SF1">
    <property type="entry name" value="MUREIN DD-ENDOPEPTIDASE MEPH-RELATED"/>
    <property type="match status" value="1"/>
</dbReference>
<protein>
    <recommendedName>
        <fullName evidence="5">NlpC/P60 domain-containing protein</fullName>
    </recommendedName>
</protein>
<evidence type="ECO:0000256" key="3">
    <source>
        <dbReference type="ARBA" id="ARBA00022801"/>
    </source>
</evidence>
<evidence type="ECO:0000256" key="4">
    <source>
        <dbReference type="ARBA" id="ARBA00022807"/>
    </source>
</evidence>
<proteinExistence type="inferred from homology"/>
<dbReference type="InterPro" id="IPR038765">
    <property type="entry name" value="Papain-like_cys_pep_sf"/>
</dbReference>
<dbReference type="Gene3D" id="3.90.1720.10">
    <property type="entry name" value="endopeptidase domain like (from Nostoc punctiforme)"/>
    <property type="match status" value="1"/>
</dbReference>
<dbReference type="AlphaFoldDB" id="A0A382PA59"/>
<organism evidence="6">
    <name type="scientific">marine metagenome</name>
    <dbReference type="NCBI Taxonomy" id="408172"/>
    <lineage>
        <taxon>unclassified sequences</taxon>
        <taxon>metagenomes</taxon>
        <taxon>ecological metagenomes</taxon>
    </lineage>
</organism>
<dbReference type="GO" id="GO:0008234">
    <property type="term" value="F:cysteine-type peptidase activity"/>
    <property type="evidence" value="ECO:0007669"/>
    <property type="project" value="UniProtKB-KW"/>
</dbReference>
<dbReference type="SUPFAM" id="SSF54001">
    <property type="entry name" value="Cysteine proteinases"/>
    <property type="match status" value="1"/>
</dbReference>
<comment type="similarity">
    <text evidence="1">Belongs to the peptidase C40 family.</text>
</comment>
<gene>
    <name evidence="6" type="ORF">METZ01_LOCUS321615</name>
</gene>